<evidence type="ECO:0000256" key="2">
    <source>
        <dbReference type="ARBA" id="ARBA00003921"/>
    </source>
</evidence>
<dbReference type="OrthoDB" id="9804753at2"/>
<dbReference type="InterPro" id="IPR011601">
    <property type="entry name" value="MurB_C"/>
</dbReference>
<keyword evidence="13 17" id="KW-0560">Oxidoreductase</keyword>
<dbReference type="InterPro" id="IPR036318">
    <property type="entry name" value="FAD-bd_PCMH-like_sf"/>
</dbReference>
<keyword evidence="6 17" id="KW-0963">Cytoplasm</keyword>
<protein>
    <recommendedName>
        <fullName evidence="17">UDP-N-acetylenolpyruvoylglucosamine reductase</fullName>
        <ecNumber evidence="17">1.3.1.98</ecNumber>
    </recommendedName>
    <alternativeName>
        <fullName evidence="17">UDP-N-acetylmuramate dehydrogenase</fullName>
    </alternativeName>
</protein>
<evidence type="ECO:0000313" key="20">
    <source>
        <dbReference type="Proteomes" id="UP000029055"/>
    </source>
</evidence>
<keyword evidence="11 17" id="KW-0133">Cell shape</keyword>
<dbReference type="EC" id="1.3.1.98" evidence="17"/>
<proteinExistence type="inferred from homology"/>
<keyword evidence="9 17" id="KW-0274">FAD</keyword>
<dbReference type="PROSITE" id="PS51387">
    <property type="entry name" value="FAD_PCMH"/>
    <property type="match status" value="1"/>
</dbReference>
<comment type="subcellular location">
    <subcellularLocation>
        <location evidence="3 17">Cytoplasm</location>
    </subcellularLocation>
</comment>
<dbReference type="Gene3D" id="3.30.465.10">
    <property type="match status" value="1"/>
</dbReference>
<dbReference type="GO" id="GO:0008762">
    <property type="term" value="F:UDP-N-acetylmuramate dehydrogenase activity"/>
    <property type="evidence" value="ECO:0007669"/>
    <property type="project" value="UniProtKB-UniRule"/>
</dbReference>
<feature type="active site" evidence="17">
    <location>
        <position position="398"/>
    </location>
</feature>
<dbReference type="UniPathway" id="UPA00219"/>
<comment type="similarity">
    <text evidence="5 17">Belongs to the MurB family.</text>
</comment>
<evidence type="ECO:0000256" key="11">
    <source>
        <dbReference type="ARBA" id="ARBA00022960"/>
    </source>
</evidence>
<evidence type="ECO:0000256" key="3">
    <source>
        <dbReference type="ARBA" id="ARBA00004496"/>
    </source>
</evidence>
<evidence type="ECO:0000256" key="13">
    <source>
        <dbReference type="ARBA" id="ARBA00023002"/>
    </source>
</evidence>
<dbReference type="STRING" id="77635.BISU_1361"/>
<evidence type="ECO:0000256" key="8">
    <source>
        <dbReference type="ARBA" id="ARBA00022630"/>
    </source>
</evidence>
<evidence type="ECO:0000313" key="19">
    <source>
        <dbReference type="EMBL" id="KFJ05243.1"/>
    </source>
</evidence>
<dbReference type="GO" id="GO:0005829">
    <property type="term" value="C:cytosol"/>
    <property type="evidence" value="ECO:0007669"/>
    <property type="project" value="TreeGrafter"/>
</dbReference>
<dbReference type="Pfam" id="PF01565">
    <property type="entry name" value="FAD_binding_4"/>
    <property type="match status" value="1"/>
</dbReference>
<dbReference type="GO" id="GO:0071555">
    <property type="term" value="P:cell wall organization"/>
    <property type="evidence" value="ECO:0007669"/>
    <property type="project" value="UniProtKB-KW"/>
</dbReference>
<dbReference type="InterPro" id="IPR003170">
    <property type="entry name" value="MurB"/>
</dbReference>
<dbReference type="InterPro" id="IPR006094">
    <property type="entry name" value="Oxid_FAD_bind_N"/>
</dbReference>
<comment type="caution">
    <text evidence="19">The sequence shown here is derived from an EMBL/GenBank/DDBJ whole genome shotgun (WGS) entry which is preliminary data.</text>
</comment>
<gene>
    <name evidence="17" type="primary">murB</name>
    <name evidence="19" type="ORF">BISU_1361</name>
</gene>
<keyword evidence="20" id="KW-1185">Reference proteome</keyword>
<comment type="function">
    <text evidence="2 17">Cell wall formation.</text>
</comment>
<evidence type="ECO:0000259" key="18">
    <source>
        <dbReference type="PROSITE" id="PS51387"/>
    </source>
</evidence>
<dbReference type="Gene3D" id="3.90.78.10">
    <property type="entry name" value="UDP-N-acetylenolpyruvoylglucosamine reductase, C-terminal domain"/>
    <property type="match status" value="1"/>
</dbReference>
<name>A0A087EBU2_9BIFI</name>
<comment type="catalytic activity">
    <reaction evidence="16 17">
        <text>UDP-N-acetyl-alpha-D-muramate + NADP(+) = UDP-N-acetyl-3-O-(1-carboxyvinyl)-alpha-D-glucosamine + NADPH + H(+)</text>
        <dbReference type="Rhea" id="RHEA:12248"/>
        <dbReference type="ChEBI" id="CHEBI:15378"/>
        <dbReference type="ChEBI" id="CHEBI:57783"/>
        <dbReference type="ChEBI" id="CHEBI:58349"/>
        <dbReference type="ChEBI" id="CHEBI:68483"/>
        <dbReference type="ChEBI" id="CHEBI:70757"/>
        <dbReference type="EC" id="1.3.1.98"/>
    </reaction>
</comment>
<evidence type="ECO:0000256" key="16">
    <source>
        <dbReference type="ARBA" id="ARBA00048914"/>
    </source>
</evidence>
<dbReference type="InterPro" id="IPR016169">
    <property type="entry name" value="FAD-bd_PCMH_sub2"/>
</dbReference>
<comment type="cofactor">
    <cofactor evidence="1 17">
        <name>FAD</name>
        <dbReference type="ChEBI" id="CHEBI:57692"/>
    </cofactor>
</comment>
<dbReference type="HAMAP" id="MF_00037">
    <property type="entry name" value="MurB"/>
    <property type="match status" value="1"/>
</dbReference>
<dbReference type="InterPro" id="IPR016167">
    <property type="entry name" value="FAD-bd_PCMH_sub1"/>
</dbReference>
<dbReference type="GO" id="GO:0071949">
    <property type="term" value="F:FAD binding"/>
    <property type="evidence" value="ECO:0007669"/>
    <property type="project" value="InterPro"/>
</dbReference>
<dbReference type="Gene3D" id="3.30.43.10">
    <property type="entry name" value="Uridine Diphospho-n-acetylenolpyruvylglucosamine Reductase, domain 2"/>
    <property type="match status" value="1"/>
</dbReference>
<dbReference type="RefSeq" id="WP_024464312.1">
    <property type="nucleotide sequence ID" value="NZ_CP062939.1"/>
</dbReference>
<feature type="active site" evidence="17">
    <location>
        <position position="174"/>
    </location>
</feature>
<dbReference type="Proteomes" id="UP000029055">
    <property type="component" value="Unassembled WGS sequence"/>
</dbReference>
<evidence type="ECO:0000256" key="12">
    <source>
        <dbReference type="ARBA" id="ARBA00022984"/>
    </source>
</evidence>
<dbReference type="GO" id="GO:0009252">
    <property type="term" value="P:peptidoglycan biosynthetic process"/>
    <property type="evidence" value="ECO:0007669"/>
    <property type="project" value="UniProtKB-UniRule"/>
</dbReference>
<dbReference type="PANTHER" id="PTHR21071">
    <property type="entry name" value="UDP-N-ACETYLENOLPYRUVOYLGLUCOSAMINE REDUCTASE"/>
    <property type="match status" value="1"/>
</dbReference>
<evidence type="ECO:0000256" key="14">
    <source>
        <dbReference type="ARBA" id="ARBA00023306"/>
    </source>
</evidence>
<evidence type="ECO:0000256" key="4">
    <source>
        <dbReference type="ARBA" id="ARBA00004752"/>
    </source>
</evidence>
<keyword evidence="12 17" id="KW-0573">Peptidoglycan synthesis</keyword>
<dbReference type="SUPFAM" id="SSF56176">
    <property type="entry name" value="FAD-binding/transporter-associated domain-like"/>
    <property type="match status" value="1"/>
</dbReference>
<evidence type="ECO:0000256" key="15">
    <source>
        <dbReference type="ARBA" id="ARBA00023316"/>
    </source>
</evidence>
<evidence type="ECO:0000256" key="7">
    <source>
        <dbReference type="ARBA" id="ARBA00022618"/>
    </source>
</evidence>
<evidence type="ECO:0000256" key="9">
    <source>
        <dbReference type="ARBA" id="ARBA00022827"/>
    </source>
</evidence>
<reference evidence="19 20" key="1">
    <citation type="submission" date="2014-03" db="EMBL/GenBank/DDBJ databases">
        <title>Genomics of Bifidobacteria.</title>
        <authorList>
            <person name="Ventura M."/>
            <person name="Milani C."/>
            <person name="Lugli G.A."/>
        </authorList>
    </citation>
    <scope>NUCLEOTIDE SEQUENCE [LARGE SCALE GENOMIC DNA]</scope>
    <source>
        <strain evidence="19 20">LMG 11597</strain>
    </source>
</reference>
<dbReference type="Pfam" id="PF02873">
    <property type="entry name" value="MurB_C"/>
    <property type="match status" value="1"/>
</dbReference>
<keyword evidence="14 17" id="KW-0131">Cell cycle</keyword>
<dbReference type="GO" id="GO:0051301">
    <property type="term" value="P:cell division"/>
    <property type="evidence" value="ECO:0007669"/>
    <property type="project" value="UniProtKB-KW"/>
</dbReference>
<keyword evidence="7 17" id="KW-0132">Cell division</keyword>
<dbReference type="PANTHER" id="PTHR21071:SF4">
    <property type="entry name" value="UDP-N-ACETYLENOLPYRUVOYLGLUCOSAMINE REDUCTASE"/>
    <property type="match status" value="1"/>
</dbReference>
<dbReference type="SUPFAM" id="SSF56194">
    <property type="entry name" value="Uridine diphospho-N-Acetylenolpyruvylglucosamine reductase, MurB, C-terminal domain"/>
    <property type="match status" value="1"/>
</dbReference>
<dbReference type="GO" id="GO:0008360">
    <property type="term" value="P:regulation of cell shape"/>
    <property type="evidence" value="ECO:0007669"/>
    <property type="project" value="UniProtKB-KW"/>
</dbReference>
<sequence>MNVFPSFAELAFADLTTIGVGGPISHFVEPTSRVGIIEAVEDADRAGLPLCVIGGGSNMLAADDAFEGVVVRDGCRAITVPDEAAPVENGEPVVHVNAEAGCNWDDFVAFAVGLGLTGVEGLSGIPGTVGASVVQNIGAYGQEVAASVESAEVWDRETKRVQYLPAADLRFAYRSSALKTSMYAAPGIPGPKYFPTPRYVVLSVTFRLTHRSHGVVGNGQLAKALGVEIGDKLETTAIRAAVLSVRAAKGMLEDAGRYANPAMQGTKREENIRAALDSQRAATGVEGPDWDRHSCGSFFMNPILPAAVASALPADAPRFPALAADGSPAVKTSAAWLIDHAGFHKGYALVAEAPAALSSRHTLALTNRGGAKSSDLAALAAAVRDGVRSAYGVRLVPEPVVIGMNLVAD</sequence>
<feature type="active site" description="Proton donor" evidence="17">
    <location>
        <position position="297"/>
    </location>
</feature>
<keyword evidence="15 17" id="KW-0961">Cell wall biogenesis/degradation</keyword>
<organism evidence="19 20">
    <name type="scientific">Bifidobacterium subtile</name>
    <dbReference type="NCBI Taxonomy" id="77635"/>
    <lineage>
        <taxon>Bacteria</taxon>
        <taxon>Bacillati</taxon>
        <taxon>Actinomycetota</taxon>
        <taxon>Actinomycetes</taxon>
        <taxon>Bifidobacteriales</taxon>
        <taxon>Bifidobacteriaceae</taxon>
        <taxon>Bifidobacterium</taxon>
    </lineage>
</organism>
<dbReference type="AlphaFoldDB" id="A0A087EBU2"/>
<evidence type="ECO:0000256" key="5">
    <source>
        <dbReference type="ARBA" id="ARBA00010485"/>
    </source>
</evidence>
<evidence type="ECO:0000256" key="17">
    <source>
        <dbReference type="HAMAP-Rule" id="MF_00037"/>
    </source>
</evidence>
<evidence type="ECO:0000256" key="6">
    <source>
        <dbReference type="ARBA" id="ARBA00022490"/>
    </source>
</evidence>
<keyword evidence="8 17" id="KW-0285">Flavoprotein</keyword>
<dbReference type="eggNOG" id="COG0812">
    <property type="taxonomic scope" value="Bacteria"/>
</dbReference>
<dbReference type="InterPro" id="IPR036635">
    <property type="entry name" value="MurB_C_sf"/>
</dbReference>
<evidence type="ECO:0000256" key="1">
    <source>
        <dbReference type="ARBA" id="ARBA00001974"/>
    </source>
</evidence>
<dbReference type="EMBL" id="JGZR01000001">
    <property type="protein sequence ID" value="KFJ05243.1"/>
    <property type="molecule type" value="Genomic_DNA"/>
</dbReference>
<comment type="pathway">
    <text evidence="4 17">Cell wall biogenesis; peptidoglycan biosynthesis.</text>
</comment>
<dbReference type="InterPro" id="IPR016166">
    <property type="entry name" value="FAD-bd_PCMH"/>
</dbReference>
<feature type="domain" description="FAD-binding PCMH-type" evidence="18">
    <location>
        <begin position="20"/>
        <end position="211"/>
    </location>
</feature>
<evidence type="ECO:0000256" key="10">
    <source>
        <dbReference type="ARBA" id="ARBA00022857"/>
    </source>
</evidence>
<accession>A0A087EBU2</accession>
<keyword evidence="10 17" id="KW-0521">NADP</keyword>